<keyword evidence="7" id="KW-1185">Reference proteome</keyword>
<dbReference type="Proteomes" id="UP001353858">
    <property type="component" value="Unassembled WGS sequence"/>
</dbReference>
<proteinExistence type="inferred from homology"/>
<dbReference type="Gene3D" id="3.40.50.1820">
    <property type="entry name" value="alpha/beta hydrolase"/>
    <property type="match status" value="1"/>
</dbReference>
<evidence type="ECO:0000256" key="2">
    <source>
        <dbReference type="ARBA" id="ARBA00022487"/>
    </source>
</evidence>
<evidence type="ECO:0000256" key="4">
    <source>
        <dbReference type="ARBA" id="ARBA00023180"/>
    </source>
</evidence>
<reference evidence="7" key="1">
    <citation type="submission" date="2023-01" db="EMBL/GenBank/DDBJ databases">
        <title>Key to firefly adult light organ development and bioluminescence: homeobox transcription factors regulate luciferase expression and transportation to peroxisome.</title>
        <authorList>
            <person name="Fu X."/>
        </authorList>
    </citation>
    <scope>NUCLEOTIDE SEQUENCE [LARGE SCALE GENOMIC DNA]</scope>
</reference>
<dbReference type="InterPro" id="IPR029058">
    <property type="entry name" value="AB_hydrolase_fold"/>
</dbReference>
<dbReference type="SUPFAM" id="SSF53474">
    <property type="entry name" value="alpha/beta-Hydrolases"/>
    <property type="match status" value="1"/>
</dbReference>
<keyword evidence="2" id="KW-0719">Serine esterase</keyword>
<keyword evidence="4" id="KW-0325">Glycoprotein</keyword>
<dbReference type="PANTHER" id="PTHR43142:SF1">
    <property type="entry name" value="CARBOXYLIC ESTER HYDROLASE"/>
    <property type="match status" value="1"/>
</dbReference>
<name>A0AAN7PYR3_9COLE</name>
<comment type="similarity">
    <text evidence="1">Belongs to the type-B carboxylesterase/lipase family.</text>
</comment>
<dbReference type="InterPro" id="IPR002018">
    <property type="entry name" value="CarbesteraseB"/>
</dbReference>
<evidence type="ECO:0000313" key="6">
    <source>
        <dbReference type="EMBL" id="KAK4879862.1"/>
    </source>
</evidence>
<dbReference type="PANTHER" id="PTHR43142">
    <property type="entry name" value="CARBOXYLIC ESTER HYDROLASE"/>
    <property type="match status" value="1"/>
</dbReference>
<feature type="domain" description="Carboxylesterase type B" evidence="5">
    <location>
        <begin position="27"/>
        <end position="522"/>
    </location>
</feature>
<dbReference type="AlphaFoldDB" id="A0AAN7PYR3"/>
<dbReference type="EMBL" id="JARPUR010000003">
    <property type="protein sequence ID" value="KAK4879862.1"/>
    <property type="molecule type" value="Genomic_DNA"/>
</dbReference>
<organism evidence="6 7">
    <name type="scientific">Aquatica leii</name>
    <dbReference type="NCBI Taxonomy" id="1421715"/>
    <lineage>
        <taxon>Eukaryota</taxon>
        <taxon>Metazoa</taxon>
        <taxon>Ecdysozoa</taxon>
        <taxon>Arthropoda</taxon>
        <taxon>Hexapoda</taxon>
        <taxon>Insecta</taxon>
        <taxon>Pterygota</taxon>
        <taxon>Neoptera</taxon>
        <taxon>Endopterygota</taxon>
        <taxon>Coleoptera</taxon>
        <taxon>Polyphaga</taxon>
        <taxon>Elateriformia</taxon>
        <taxon>Elateroidea</taxon>
        <taxon>Lampyridae</taxon>
        <taxon>Luciolinae</taxon>
        <taxon>Aquatica</taxon>
    </lineage>
</organism>
<dbReference type="Pfam" id="PF00135">
    <property type="entry name" value="COesterase"/>
    <property type="match status" value="1"/>
</dbReference>
<evidence type="ECO:0000259" key="5">
    <source>
        <dbReference type="Pfam" id="PF00135"/>
    </source>
</evidence>
<dbReference type="GO" id="GO:0052689">
    <property type="term" value="F:carboxylic ester hydrolase activity"/>
    <property type="evidence" value="ECO:0007669"/>
    <property type="project" value="UniProtKB-KW"/>
</dbReference>
<accession>A0AAN7PYR3</accession>
<evidence type="ECO:0000256" key="3">
    <source>
        <dbReference type="ARBA" id="ARBA00022801"/>
    </source>
</evidence>
<gene>
    <name evidence="6" type="ORF">RN001_008008</name>
</gene>
<keyword evidence="3" id="KW-0378">Hydrolase</keyword>
<protein>
    <recommendedName>
        <fullName evidence="5">Carboxylesterase type B domain-containing protein</fullName>
    </recommendedName>
</protein>
<evidence type="ECO:0000256" key="1">
    <source>
        <dbReference type="ARBA" id="ARBA00005964"/>
    </source>
</evidence>
<evidence type="ECO:0000313" key="7">
    <source>
        <dbReference type="Proteomes" id="UP001353858"/>
    </source>
</evidence>
<sequence length="550" mass="62081">MRTCVVIAVSTLTLIVLVLVDAKYRLPVVHLKSGLTVVGKAHKTASGRTNYYAFRGIPFAKPPVGDLRFRAPVPLPQNLSGHVVDAITDKSECIQFHKSSIKGSENCLYINVYTPQFKNVPTLYSVMVWIYGGVFLQGSSKHSLYGPDYFLDENVIIVTFNYRLGVYGFLSTEDDVSPGNYGLKDQVLALNWIQENIVYFGGDNTKVTIFGEDAGAASAAYLAQSPLTDGLFRAAILESGTSLNAWSLVQNPTKIAKAIGLFLNVNTSTHASLVNDLRKVHYKKLFKAQFIVTIGNLIERSVLSFLPFGPSIEPPSSNAVFTQSSYEDMSAGSFHRIPYLMGFNANEGSVFKQVVSLARKYFVKYDLKPTQLVSPSFNIKNESIKAEVAHIIKRRYFGKIPISYRTDALVHFISDDVFNRPITQAALLYSNHSQVYFYQFSYKHSIGHGEELSYLWRRPKTTIRTRSAIRTRKRMVRLWTNFAKTGNPTPEKDPLLQNITWPIANVDHTFSLNYLNIGERLSTMINPKWETFLFWTDLFNTYGNPPYYTY</sequence>
<comment type="caution">
    <text evidence="6">The sequence shown here is derived from an EMBL/GenBank/DDBJ whole genome shotgun (WGS) entry which is preliminary data.</text>
</comment>